<accession>A0AAN4VY91</accession>
<evidence type="ECO:0000256" key="1">
    <source>
        <dbReference type="SAM" id="SignalP"/>
    </source>
</evidence>
<dbReference type="GO" id="GO:0009279">
    <property type="term" value="C:cell outer membrane"/>
    <property type="evidence" value="ECO:0007669"/>
    <property type="project" value="InterPro"/>
</dbReference>
<comment type="caution">
    <text evidence="2">The sequence shown here is derived from an EMBL/GenBank/DDBJ whole genome shotgun (WGS) entry which is preliminary data.</text>
</comment>
<feature type="signal peptide" evidence="1">
    <location>
        <begin position="1"/>
        <end position="25"/>
    </location>
</feature>
<feature type="chain" id="PRO_5043012020" evidence="1">
    <location>
        <begin position="26"/>
        <end position="255"/>
    </location>
</feature>
<keyword evidence="3" id="KW-1185">Reference proteome</keyword>
<name>A0AAN4VY91_9BACT</name>
<gene>
    <name evidence="2" type="ORF">PEDI_20110</name>
</gene>
<dbReference type="AlphaFoldDB" id="A0AAN4VY91"/>
<sequence>MKKRFTPFMVLFALMAIFFVQEVKAQNVQLHYDFNRSRPLNSDQAQNYGAPVFTSTFEYFKATEKGESFMFADVDYRNTKDGGAGLFYWEISHKFYLNENKLNLHVEYDDGFATFADGSGQFPIKRAALLGVGHPFVIGDLFLHATVMYKYHPRAYTKADGQFTAVWFWPLFKGKVMFNGFLDLWSEDRNFVGDGEDIGKQAVFLAEPQIWYNVTDNFAVGGEVEVSMNFAEYNPAFNGMNKWMVNPTVAVKYTF</sequence>
<dbReference type="EMBL" id="BQKE01000001">
    <property type="protein sequence ID" value="GJM61459.1"/>
    <property type="molecule type" value="Genomic_DNA"/>
</dbReference>
<dbReference type="Proteomes" id="UP001310022">
    <property type="component" value="Unassembled WGS sequence"/>
</dbReference>
<organism evidence="2 3">
    <name type="scientific">Persicobacter diffluens</name>
    <dbReference type="NCBI Taxonomy" id="981"/>
    <lineage>
        <taxon>Bacteria</taxon>
        <taxon>Pseudomonadati</taxon>
        <taxon>Bacteroidota</taxon>
        <taxon>Cytophagia</taxon>
        <taxon>Cytophagales</taxon>
        <taxon>Persicobacteraceae</taxon>
        <taxon>Persicobacter</taxon>
    </lineage>
</organism>
<protein>
    <submittedName>
        <fullName evidence="2">DUF5020 domain-containing protein</fullName>
    </submittedName>
</protein>
<dbReference type="InterPro" id="IPR036777">
    <property type="entry name" value="Channel_Tsx-like_sf"/>
</dbReference>
<proteinExistence type="predicted"/>
<dbReference type="SUPFAM" id="SSF111364">
    <property type="entry name" value="Tsx-like channel"/>
    <property type="match status" value="1"/>
</dbReference>
<evidence type="ECO:0000313" key="3">
    <source>
        <dbReference type="Proteomes" id="UP001310022"/>
    </source>
</evidence>
<reference evidence="2 3" key="1">
    <citation type="submission" date="2021-12" db="EMBL/GenBank/DDBJ databases">
        <title>Genome sequencing of bacteria with rrn-lacking chromosome and rrn-plasmid.</title>
        <authorList>
            <person name="Anda M."/>
            <person name="Iwasaki W."/>
        </authorList>
    </citation>
    <scope>NUCLEOTIDE SEQUENCE [LARGE SCALE GENOMIC DNA]</scope>
    <source>
        <strain evidence="2 3">NBRC 15940</strain>
    </source>
</reference>
<dbReference type="Pfam" id="PF16412">
    <property type="entry name" value="DUF5020"/>
    <property type="match status" value="1"/>
</dbReference>
<dbReference type="RefSeq" id="WP_060686754.1">
    <property type="nucleotide sequence ID" value="NZ_BQKE01000001.1"/>
</dbReference>
<keyword evidence="1" id="KW-0732">Signal</keyword>
<evidence type="ECO:0000313" key="2">
    <source>
        <dbReference type="EMBL" id="GJM61459.1"/>
    </source>
</evidence>